<feature type="transmembrane region" description="Helical" evidence="7">
    <location>
        <begin position="50"/>
        <end position="68"/>
    </location>
</feature>
<dbReference type="PANTHER" id="PTHR23531">
    <property type="entry name" value="QUINOLENE RESISTANCE PROTEIN NORA"/>
    <property type="match status" value="1"/>
</dbReference>
<feature type="transmembrane region" description="Helical" evidence="7">
    <location>
        <begin position="139"/>
        <end position="161"/>
    </location>
</feature>
<feature type="transmembrane region" description="Helical" evidence="7">
    <location>
        <begin position="350"/>
        <end position="371"/>
    </location>
</feature>
<dbReference type="GO" id="GO:0022857">
    <property type="term" value="F:transmembrane transporter activity"/>
    <property type="evidence" value="ECO:0007669"/>
    <property type="project" value="InterPro"/>
</dbReference>
<accession>A0A7X4YL84</accession>
<evidence type="ECO:0000256" key="3">
    <source>
        <dbReference type="ARBA" id="ARBA00022692"/>
    </source>
</evidence>
<dbReference type="PROSITE" id="PS50850">
    <property type="entry name" value="MFS"/>
    <property type="match status" value="1"/>
</dbReference>
<feature type="transmembrane region" description="Helical" evidence="7">
    <location>
        <begin position="391"/>
        <end position="410"/>
    </location>
</feature>
<evidence type="ECO:0000256" key="2">
    <source>
        <dbReference type="ARBA" id="ARBA00022448"/>
    </source>
</evidence>
<evidence type="ECO:0000256" key="4">
    <source>
        <dbReference type="ARBA" id="ARBA00022989"/>
    </source>
</evidence>
<comment type="subcellular location">
    <subcellularLocation>
        <location evidence="1">Cell membrane</location>
        <topology evidence="1">Multi-pass membrane protein</topology>
    </subcellularLocation>
</comment>
<evidence type="ECO:0000313" key="9">
    <source>
        <dbReference type="EMBL" id="NBC67716.1"/>
    </source>
</evidence>
<feature type="transmembrane region" description="Helical" evidence="7">
    <location>
        <begin position="80"/>
        <end position="99"/>
    </location>
</feature>
<dbReference type="InterPro" id="IPR020846">
    <property type="entry name" value="MFS_dom"/>
</dbReference>
<evidence type="ECO:0000313" key="10">
    <source>
        <dbReference type="Proteomes" id="UP000558113"/>
    </source>
</evidence>
<keyword evidence="10" id="KW-1185">Reference proteome</keyword>
<dbReference type="RefSeq" id="WP_161693772.1">
    <property type="nucleotide sequence ID" value="NZ_JAAAMU010000001.1"/>
</dbReference>
<dbReference type="EMBL" id="JAAAMU010000001">
    <property type="protein sequence ID" value="NBC67716.1"/>
    <property type="molecule type" value="Genomic_DNA"/>
</dbReference>
<dbReference type="GO" id="GO:0005886">
    <property type="term" value="C:plasma membrane"/>
    <property type="evidence" value="ECO:0007669"/>
    <property type="project" value="UniProtKB-SubCell"/>
</dbReference>
<keyword evidence="4 7" id="KW-1133">Transmembrane helix</keyword>
<evidence type="ECO:0000259" key="8">
    <source>
        <dbReference type="PROSITE" id="PS50850"/>
    </source>
</evidence>
<keyword evidence="2" id="KW-0813">Transport</keyword>
<keyword evidence="3 7" id="KW-0812">Transmembrane</keyword>
<feature type="region of interest" description="Disordered" evidence="6">
    <location>
        <begin position="196"/>
        <end position="248"/>
    </location>
</feature>
<dbReference type="PANTHER" id="PTHR23531:SF2">
    <property type="entry name" value="PERMEASE"/>
    <property type="match status" value="1"/>
</dbReference>
<evidence type="ECO:0000256" key="6">
    <source>
        <dbReference type="SAM" id="MobiDB-lite"/>
    </source>
</evidence>
<dbReference type="InterPro" id="IPR036259">
    <property type="entry name" value="MFS_trans_sf"/>
</dbReference>
<dbReference type="Proteomes" id="UP000558113">
    <property type="component" value="Unassembled WGS sequence"/>
</dbReference>
<evidence type="ECO:0000256" key="5">
    <source>
        <dbReference type="ARBA" id="ARBA00023136"/>
    </source>
</evidence>
<sequence length="454" mass="47876">MQPEQQRTPLWTRPFIALTACFFLLFLSLQMLLSSFPAYAKDEFHAGNVQVSLVTSVFAVAAIAARFATAALMKRVSRMGLLLAGLFIAAATTALYSAAGSLGTLLVLRIGYGIGFGMASTILPTLVSRIIPLRRMGEGIGYFGLSTSLAMSVGPSIGLNVMKHAGFAQLSMIGLVTAVLIFPVLWLSRSRAKGTSEQVSEAERGSKTEQVTKAEQGSKSSLSASSQASSPASLQPSSQPSAGAQPSASKVSPSAAVAKTGFNRKLLFPALLNTLLSITYSGLLSFLALYGDYVHIEQVGLFFMFNAITIILVRPFSGRIFDKHGHVAVLVPAGLFVTASMVVLSDTHAMPMLILSALLYGLGFGAIQPTIQAWMLRSSAPEQYGMANSMFYNSTDFGVAIGAILLGAISSASDYGVMYLCSAGGMFLFVCLVVLQRLAAAKRSRRSAGSVVGA</sequence>
<feature type="transmembrane region" description="Helical" evidence="7">
    <location>
        <begin position="416"/>
        <end position="435"/>
    </location>
</feature>
<feature type="transmembrane region" description="Helical" evidence="7">
    <location>
        <begin position="325"/>
        <end position="344"/>
    </location>
</feature>
<dbReference type="OrthoDB" id="9814001at2"/>
<reference evidence="9 10" key="1">
    <citation type="submission" date="2020-01" db="EMBL/GenBank/DDBJ databases">
        <title>Paenibacillus soybeanensis sp. nov. isolated from the nodules of soybean (Glycine max(L.) Merr).</title>
        <authorList>
            <person name="Wang H."/>
        </authorList>
    </citation>
    <scope>NUCLEOTIDE SEQUENCE [LARGE SCALE GENOMIC DNA]</scope>
    <source>
        <strain evidence="9 10">DSM 23054</strain>
    </source>
</reference>
<evidence type="ECO:0000256" key="1">
    <source>
        <dbReference type="ARBA" id="ARBA00004651"/>
    </source>
</evidence>
<feature type="domain" description="Major facilitator superfamily (MFS) profile" evidence="8">
    <location>
        <begin position="14"/>
        <end position="448"/>
    </location>
</feature>
<name>A0A7X4YL84_9BACL</name>
<feature type="transmembrane region" description="Helical" evidence="7">
    <location>
        <begin position="266"/>
        <end position="290"/>
    </location>
</feature>
<feature type="compositionally biased region" description="Basic and acidic residues" evidence="6">
    <location>
        <begin position="201"/>
        <end position="212"/>
    </location>
</feature>
<gene>
    <name evidence="9" type="ORF">GT003_01770</name>
</gene>
<dbReference type="SUPFAM" id="SSF103473">
    <property type="entry name" value="MFS general substrate transporter"/>
    <property type="match status" value="1"/>
</dbReference>
<protein>
    <submittedName>
        <fullName evidence="9">MFS transporter</fullName>
    </submittedName>
</protein>
<feature type="compositionally biased region" description="Low complexity" evidence="6">
    <location>
        <begin position="217"/>
        <end position="248"/>
    </location>
</feature>
<dbReference type="InterPro" id="IPR052714">
    <property type="entry name" value="MFS_Exporter"/>
</dbReference>
<proteinExistence type="predicted"/>
<organism evidence="9 10">
    <name type="scientific">Paenibacillus sacheonensis</name>
    <dbReference type="NCBI Taxonomy" id="742054"/>
    <lineage>
        <taxon>Bacteria</taxon>
        <taxon>Bacillati</taxon>
        <taxon>Bacillota</taxon>
        <taxon>Bacilli</taxon>
        <taxon>Bacillales</taxon>
        <taxon>Paenibacillaceae</taxon>
        <taxon>Paenibacillus</taxon>
    </lineage>
</organism>
<comment type="caution">
    <text evidence="9">The sequence shown here is derived from an EMBL/GenBank/DDBJ whole genome shotgun (WGS) entry which is preliminary data.</text>
</comment>
<keyword evidence="5 7" id="KW-0472">Membrane</keyword>
<feature type="transmembrane region" description="Helical" evidence="7">
    <location>
        <begin position="167"/>
        <end position="187"/>
    </location>
</feature>
<feature type="transmembrane region" description="Helical" evidence="7">
    <location>
        <begin position="296"/>
        <end position="313"/>
    </location>
</feature>
<evidence type="ECO:0000256" key="7">
    <source>
        <dbReference type="SAM" id="Phobius"/>
    </source>
</evidence>
<dbReference type="CDD" id="cd17489">
    <property type="entry name" value="MFS_YfcJ_like"/>
    <property type="match status" value="1"/>
</dbReference>
<feature type="transmembrane region" description="Helical" evidence="7">
    <location>
        <begin position="105"/>
        <end position="127"/>
    </location>
</feature>
<dbReference type="InterPro" id="IPR011701">
    <property type="entry name" value="MFS"/>
</dbReference>
<dbReference type="Gene3D" id="1.20.1250.20">
    <property type="entry name" value="MFS general substrate transporter like domains"/>
    <property type="match status" value="1"/>
</dbReference>
<dbReference type="Pfam" id="PF07690">
    <property type="entry name" value="MFS_1"/>
    <property type="match status" value="1"/>
</dbReference>
<dbReference type="AlphaFoldDB" id="A0A7X4YL84"/>